<reference evidence="2" key="1">
    <citation type="submission" date="2018-05" db="EMBL/GenBank/DDBJ databases">
        <authorList>
            <person name="Lanie J.A."/>
            <person name="Ng W.-L."/>
            <person name="Kazmierczak K.M."/>
            <person name="Andrzejewski T.M."/>
            <person name="Davidsen T.M."/>
            <person name="Wayne K.J."/>
            <person name="Tettelin H."/>
            <person name="Glass J.I."/>
            <person name="Rusch D."/>
            <person name="Podicherti R."/>
            <person name="Tsui H.-C.T."/>
            <person name="Winkler M.E."/>
        </authorList>
    </citation>
    <scope>NUCLEOTIDE SEQUENCE</scope>
</reference>
<dbReference type="SUPFAM" id="SSF53383">
    <property type="entry name" value="PLP-dependent transferases"/>
    <property type="match status" value="1"/>
</dbReference>
<evidence type="ECO:0000256" key="1">
    <source>
        <dbReference type="SAM" id="MobiDB-lite"/>
    </source>
</evidence>
<feature type="compositionally biased region" description="Polar residues" evidence="1">
    <location>
        <begin position="1"/>
        <end position="16"/>
    </location>
</feature>
<dbReference type="Gene3D" id="3.40.640.10">
    <property type="entry name" value="Type I PLP-dependent aspartate aminotransferase-like (Major domain)"/>
    <property type="match status" value="1"/>
</dbReference>
<dbReference type="InterPro" id="IPR015421">
    <property type="entry name" value="PyrdxlP-dep_Trfase_major"/>
</dbReference>
<gene>
    <name evidence="2" type="ORF">METZ01_LOCUS304485</name>
</gene>
<dbReference type="EMBL" id="UINC01095499">
    <property type="protein sequence ID" value="SVC51631.1"/>
    <property type="molecule type" value="Genomic_DNA"/>
</dbReference>
<feature type="non-terminal residue" evidence="2">
    <location>
        <position position="87"/>
    </location>
</feature>
<proteinExistence type="predicted"/>
<name>A0A382MWC4_9ZZZZ</name>
<feature type="region of interest" description="Disordered" evidence="1">
    <location>
        <begin position="1"/>
        <end position="21"/>
    </location>
</feature>
<accession>A0A382MWC4</accession>
<dbReference type="InterPro" id="IPR015424">
    <property type="entry name" value="PyrdxlP-dep_Trfase"/>
</dbReference>
<evidence type="ECO:0000313" key="2">
    <source>
        <dbReference type="EMBL" id="SVC51631.1"/>
    </source>
</evidence>
<organism evidence="2">
    <name type="scientific">marine metagenome</name>
    <dbReference type="NCBI Taxonomy" id="408172"/>
    <lineage>
        <taxon>unclassified sequences</taxon>
        <taxon>metagenomes</taxon>
        <taxon>ecological metagenomes</taxon>
    </lineage>
</organism>
<evidence type="ECO:0008006" key="3">
    <source>
        <dbReference type="Google" id="ProtNLM"/>
    </source>
</evidence>
<dbReference type="AlphaFoldDB" id="A0A382MWC4"/>
<sequence>MKPSTCPANPNFSSGPCSKRPGWSPAVLATALVGRSHRSDVGKQRIWEVVALSRALLDIPDDYRVAITPASDTGAFEMAMWSMLGRL</sequence>
<protein>
    <recommendedName>
        <fullName evidence="3">Phosphoserine aminotransferase</fullName>
    </recommendedName>
</protein>